<dbReference type="EMBL" id="MGHY01000021">
    <property type="protein sequence ID" value="OGM79021.1"/>
    <property type="molecule type" value="Genomic_DNA"/>
</dbReference>
<accession>A0A1F8CRZ7</accession>
<evidence type="ECO:0000259" key="3">
    <source>
        <dbReference type="Pfam" id="PF17479"/>
    </source>
</evidence>
<dbReference type="InterPro" id="IPR035328">
    <property type="entry name" value="DUF3048_C"/>
</dbReference>
<evidence type="ECO:0000313" key="4">
    <source>
        <dbReference type="EMBL" id="OGM79021.1"/>
    </source>
</evidence>
<dbReference type="STRING" id="1802538.A2382_01230"/>
<protein>
    <recommendedName>
        <fullName evidence="6">DUF3048 domain-containing protein</fullName>
    </recommendedName>
</protein>
<keyword evidence="1" id="KW-0472">Membrane</keyword>
<evidence type="ECO:0000259" key="2">
    <source>
        <dbReference type="Pfam" id="PF11258"/>
    </source>
</evidence>
<comment type="caution">
    <text evidence="4">The sequence shown here is derived from an EMBL/GenBank/DDBJ whole genome shotgun (WGS) entry which is preliminary data.</text>
</comment>
<name>A0A1F8CRZ7_9BACT</name>
<dbReference type="Pfam" id="PF11258">
    <property type="entry name" value="DUF3048"/>
    <property type="match status" value="1"/>
</dbReference>
<keyword evidence="1" id="KW-1133">Transmembrane helix</keyword>
<feature type="transmembrane region" description="Helical" evidence="1">
    <location>
        <begin position="12"/>
        <end position="35"/>
    </location>
</feature>
<feature type="domain" description="DUF3048" evidence="2">
    <location>
        <begin position="82"/>
        <end position="168"/>
    </location>
</feature>
<evidence type="ECO:0000256" key="1">
    <source>
        <dbReference type="SAM" id="Phobius"/>
    </source>
</evidence>
<dbReference type="Pfam" id="PF17479">
    <property type="entry name" value="DUF3048_C"/>
    <property type="match status" value="1"/>
</dbReference>
<dbReference type="InterPro" id="IPR021416">
    <property type="entry name" value="DUF3048_N"/>
</dbReference>
<dbReference type="SUPFAM" id="SSF159774">
    <property type="entry name" value="YerB-like"/>
    <property type="match status" value="2"/>
</dbReference>
<keyword evidence="1" id="KW-0812">Transmembrane</keyword>
<reference evidence="4 5" key="1">
    <citation type="journal article" date="2016" name="Nat. Commun.">
        <title>Thousands of microbial genomes shed light on interconnected biogeochemical processes in an aquifer system.</title>
        <authorList>
            <person name="Anantharaman K."/>
            <person name="Brown C.T."/>
            <person name="Hug L.A."/>
            <person name="Sharon I."/>
            <person name="Castelle C.J."/>
            <person name="Probst A.J."/>
            <person name="Thomas B.C."/>
            <person name="Singh A."/>
            <person name="Wilkins M.J."/>
            <person name="Karaoz U."/>
            <person name="Brodie E.L."/>
            <person name="Williams K.H."/>
            <person name="Hubbard S.S."/>
            <person name="Banfield J.F."/>
        </authorList>
    </citation>
    <scope>NUCLEOTIDE SEQUENCE [LARGE SCALE GENOMIC DNA]</scope>
</reference>
<gene>
    <name evidence="4" type="ORF">A2382_01230</name>
</gene>
<organism evidence="4 5">
    <name type="scientific">Candidatus Woesebacteria bacterium RIFOXYB1_FULL_38_16</name>
    <dbReference type="NCBI Taxonomy" id="1802538"/>
    <lineage>
        <taxon>Bacteria</taxon>
        <taxon>Candidatus Woeseibacteriota</taxon>
    </lineage>
</organism>
<dbReference type="Gene3D" id="3.50.90.10">
    <property type="entry name" value="YerB-like"/>
    <property type="match status" value="1"/>
</dbReference>
<dbReference type="InterPro" id="IPR023158">
    <property type="entry name" value="YerB-like_sf"/>
</dbReference>
<feature type="domain" description="DUF3048" evidence="3">
    <location>
        <begin position="295"/>
        <end position="401"/>
    </location>
</feature>
<evidence type="ECO:0008006" key="6">
    <source>
        <dbReference type="Google" id="ProtNLM"/>
    </source>
</evidence>
<evidence type="ECO:0000313" key="5">
    <source>
        <dbReference type="Proteomes" id="UP000178999"/>
    </source>
</evidence>
<dbReference type="Proteomes" id="UP000178999">
    <property type="component" value="Unassembled WGS sequence"/>
</dbReference>
<dbReference type="AlphaFoldDB" id="A0A1F8CRZ7"/>
<sequence>MKKFIDSKKIMWLFGFLGLFMISTGTSWMIFSYLLKSDSVETTAVTGTRLEKQRAKIAELPKTEECPINGQMFSKVEKEIWEGRRPLTAVVENHLDARPQSGLSAADVVYEFVAEGGITRFLSIFHCAASGQDLKIAPVRSARFYFVNLASEYGADPIFLHIGGANNICNDCPGGVKPRGTVDPKVNVYALLTKIGWMRGQYGNDFNGEQNVGYPVVMRDRNRLSDDTEAAWEHSLVAFIDKVHDEAAKRGFGALDEKGESWDSEFEKWKFIDGKALSSPKASEISFMFWENKPEYDVKWTYDSSTNSYKRTNGDKPFVDWEFKNKQIEAKNVVIQFVAETGPVDKEFHMYYEVVGNGRALVFQNGDVIEGTWKKPSRTERTIFYDNAGREISFVRGLIWIEGMPKANDIEY</sequence>
<proteinExistence type="predicted"/>